<comment type="subcellular location">
    <subcellularLocation>
        <location evidence="1">Mitochondrion</location>
    </subcellularLocation>
</comment>
<proteinExistence type="inferred from homology"/>
<name>A0A7C8N9U2_9PEZI</name>
<organism evidence="8 9">
    <name type="scientific">Xylaria multiplex</name>
    <dbReference type="NCBI Taxonomy" id="323545"/>
    <lineage>
        <taxon>Eukaryota</taxon>
        <taxon>Fungi</taxon>
        <taxon>Dikarya</taxon>
        <taxon>Ascomycota</taxon>
        <taxon>Pezizomycotina</taxon>
        <taxon>Sordariomycetes</taxon>
        <taxon>Xylariomycetidae</taxon>
        <taxon>Xylariales</taxon>
        <taxon>Xylariaceae</taxon>
        <taxon>Xylaria</taxon>
    </lineage>
</organism>
<feature type="region of interest" description="Disordered" evidence="6">
    <location>
        <begin position="81"/>
        <end position="131"/>
    </location>
</feature>
<evidence type="ECO:0000256" key="6">
    <source>
        <dbReference type="SAM" id="MobiDB-lite"/>
    </source>
</evidence>
<feature type="domain" description="TLDc" evidence="7">
    <location>
        <begin position="140"/>
        <end position="369"/>
    </location>
</feature>
<dbReference type="InParanoid" id="A0A7C8N9U2"/>
<dbReference type="SMART" id="SM00584">
    <property type="entry name" value="TLDc"/>
    <property type="match status" value="1"/>
</dbReference>
<comment type="similarity">
    <text evidence="2">Belongs to the OXR1 family.</text>
</comment>
<dbReference type="InterPro" id="IPR006571">
    <property type="entry name" value="TLDc_dom"/>
</dbReference>
<comment type="caution">
    <text evidence="8">The sequence shown here is derived from an EMBL/GenBank/DDBJ whole genome shotgun (WGS) entry which is preliminary data.</text>
</comment>
<feature type="compositionally biased region" description="Polar residues" evidence="6">
    <location>
        <begin position="270"/>
        <end position="290"/>
    </location>
</feature>
<evidence type="ECO:0000313" key="8">
    <source>
        <dbReference type="EMBL" id="KAF2971956.1"/>
    </source>
</evidence>
<evidence type="ECO:0000256" key="4">
    <source>
        <dbReference type="ARBA" id="ARBA00037112"/>
    </source>
</evidence>
<dbReference type="GO" id="GO:0005634">
    <property type="term" value="C:nucleus"/>
    <property type="evidence" value="ECO:0007669"/>
    <property type="project" value="TreeGrafter"/>
</dbReference>
<accession>A0A7C8N9U2</accession>
<evidence type="ECO:0000256" key="5">
    <source>
        <dbReference type="ARBA" id="ARBA00040604"/>
    </source>
</evidence>
<dbReference type="GO" id="GO:0005739">
    <property type="term" value="C:mitochondrion"/>
    <property type="evidence" value="ECO:0007669"/>
    <property type="project" value="UniProtKB-SubCell"/>
</dbReference>
<dbReference type="FunCoup" id="A0A7C8N9U2">
    <property type="interactions" value="8"/>
</dbReference>
<dbReference type="EMBL" id="WUBL01000009">
    <property type="protein sequence ID" value="KAF2971956.1"/>
    <property type="molecule type" value="Genomic_DNA"/>
</dbReference>
<evidence type="ECO:0000256" key="2">
    <source>
        <dbReference type="ARBA" id="ARBA00009540"/>
    </source>
</evidence>
<dbReference type="PANTHER" id="PTHR23354">
    <property type="entry name" value="NUCLEOLAR PROTEIN 7/ESTROGEN RECEPTOR COACTIVATOR-RELATED"/>
    <property type="match status" value="1"/>
</dbReference>
<feature type="compositionally biased region" description="Low complexity" evidence="6">
    <location>
        <begin position="259"/>
        <end position="269"/>
    </location>
</feature>
<protein>
    <recommendedName>
        <fullName evidence="5">Oxidation resistance protein 1</fullName>
    </recommendedName>
</protein>
<dbReference type="PANTHER" id="PTHR23354:SF62">
    <property type="entry name" value="MUSTARD, ISOFORM V"/>
    <property type="match status" value="1"/>
</dbReference>
<dbReference type="OrthoDB" id="26679at2759"/>
<dbReference type="Proteomes" id="UP000481858">
    <property type="component" value="Unassembled WGS sequence"/>
</dbReference>
<keyword evidence="3" id="KW-0496">Mitochondrion</keyword>
<feature type="region of interest" description="Disordered" evidence="6">
    <location>
        <begin position="259"/>
        <end position="290"/>
    </location>
</feature>
<dbReference type="PROSITE" id="PS51886">
    <property type="entry name" value="TLDC"/>
    <property type="match status" value="1"/>
</dbReference>
<comment type="function">
    <text evidence="4">May be involved in protection from oxidative damage.</text>
</comment>
<sequence length="371" mass="40210">MNRHDTGNLIDLDDDSPPAIGHHLALPYPLTAARCLTYAHRVSLEIELFAESTPLPAGSSSIKRLLFRLWHRVRDSMAAGNANAPTPGLSQPPNLIPGAGGDGINGAFTPPRRTATPRGLPSLDPVNLHGYRGDTEPDERLLARGVAEEIRTFMPERLKIMEDWRLVYSLYQNGSSLATLYQLCEKYRGVRAGFVLVVRDGKDGVFGAYLTEAPHPAASYYGTGECFLWRASLHAPLPPPPSADTTNLNYRATTIASSTPSAFTSAPSIDNLTPGTRSPRSNERASSPVPTTQSIRFQTFAYTGANDYCMFCETKFLSVGGGHGGTFGLWLNDGLSRGHSAECDTFLNQPLSEEGEKFDILGVELWVVGAS</sequence>
<dbReference type="AlphaFoldDB" id="A0A7C8N9U2"/>
<evidence type="ECO:0000313" key="9">
    <source>
        <dbReference type="Proteomes" id="UP000481858"/>
    </source>
</evidence>
<dbReference type="GO" id="GO:0006979">
    <property type="term" value="P:response to oxidative stress"/>
    <property type="evidence" value="ECO:0007669"/>
    <property type="project" value="TreeGrafter"/>
</dbReference>
<evidence type="ECO:0000256" key="1">
    <source>
        <dbReference type="ARBA" id="ARBA00004173"/>
    </source>
</evidence>
<evidence type="ECO:0000259" key="7">
    <source>
        <dbReference type="PROSITE" id="PS51886"/>
    </source>
</evidence>
<reference evidence="8 9" key="1">
    <citation type="submission" date="2019-12" db="EMBL/GenBank/DDBJ databases">
        <title>Draft genome sequence of the ascomycete Xylaria multiplex DSM 110363.</title>
        <authorList>
            <person name="Buettner E."/>
            <person name="Kellner H."/>
        </authorList>
    </citation>
    <scope>NUCLEOTIDE SEQUENCE [LARGE SCALE GENOMIC DNA]</scope>
    <source>
        <strain evidence="8 9">DSM 110363</strain>
    </source>
</reference>
<dbReference type="Pfam" id="PF07534">
    <property type="entry name" value="TLD"/>
    <property type="match status" value="2"/>
</dbReference>
<evidence type="ECO:0000256" key="3">
    <source>
        <dbReference type="ARBA" id="ARBA00023128"/>
    </source>
</evidence>
<gene>
    <name evidence="8" type="ORF">GQX73_g1532</name>
</gene>
<keyword evidence="9" id="KW-1185">Reference proteome</keyword>